<proteinExistence type="predicted"/>
<evidence type="ECO:0000313" key="1">
    <source>
        <dbReference type="EMBL" id="AEG71190.1"/>
    </source>
</evidence>
<dbReference type="Proteomes" id="UP000007953">
    <property type="component" value="Plasmid megaplasmid"/>
</dbReference>
<evidence type="ECO:0000313" key="2">
    <source>
        <dbReference type="Proteomes" id="UP000007953"/>
    </source>
</evidence>
<keyword evidence="1" id="KW-0614">Plasmid</keyword>
<dbReference type="KEGG" id="rsn:RSPO_m00551"/>
<organism evidence="1 2">
    <name type="scientific">Ralstonia solanacearum (strain Po82)</name>
    <dbReference type="NCBI Taxonomy" id="1031711"/>
    <lineage>
        <taxon>Bacteria</taxon>
        <taxon>Pseudomonadati</taxon>
        <taxon>Pseudomonadota</taxon>
        <taxon>Betaproteobacteria</taxon>
        <taxon>Burkholderiales</taxon>
        <taxon>Burkholderiaceae</taxon>
        <taxon>Ralstonia</taxon>
        <taxon>Ralstonia solanacearum species complex</taxon>
    </lineage>
</organism>
<accession>F6G7R1</accession>
<dbReference type="EMBL" id="CP002820">
    <property type="protein sequence ID" value="AEG71190.1"/>
    <property type="molecule type" value="Genomic_DNA"/>
</dbReference>
<protein>
    <submittedName>
        <fullName evidence="1">Uncharacterized protein</fullName>
    </submittedName>
</protein>
<sequence>MRGGLLGGQSIGCNNHRSSSARLAGFEMEWLGISYTVLAIGRA</sequence>
<gene>
    <name evidence="1" type="ordered locus">RSPO_m00551</name>
</gene>
<geneLocation type="plasmid" evidence="2"/>
<reference evidence="1 2" key="1">
    <citation type="journal article" date="2011" name="J. Bacteriol.">
        <title>Complete genome sequence of the plant pathogen Ralstonia solanacearum strain Po82.</title>
        <authorList>
            <person name="Xu J."/>
            <person name="Zheng H.J."/>
            <person name="Liu L."/>
            <person name="Pan Z.C."/>
            <person name="Prior P."/>
            <person name="Tang B."/>
            <person name="Xu J.S."/>
            <person name="Zhang H."/>
            <person name="Tian Q."/>
            <person name="Zhang L.Q."/>
            <person name="Feng J."/>
        </authorList>
    </citation>
    <scope>NUCLEOTIDE SEQUENCE [LARGE SCALE GENOMIC DNA]</scope>
    <source>
        <strain evidence="2">Po82</strain>
    </source>
</reference>
<dbReference type="AlphaFoldDB" id="F6G7R1"/>
<name>F6G7R1_RALS8</name>
<dbReference type="HOGENOM" id="CLU_3238608_0_0_4"/>